<dbReference type="Gene3D" id="1.10.10.10">
    <property type="entry name" value="Winged helix-like DNA-binding domain superfamily/Winged helix DNA-binding domain"/>
    <property type="match status" value="1"/>
</dbReference>
<dbReference type="PANTHER" id="PTHR15938">
    <property type="entry name" value="TBP-1 INTERACTING PROTEIN"/>
    <property type="match status" value="1"/>
</dbReference>
<accession>A0A4Y7QEI4</accession>
<comment type="subcellular location">
    <subcellularLocation>
        <location evidence="1">Nucleus</location>
    </subcellularLocation>
</comment>
<dbReference type="VEuPathDB" id="FungiDB:BD410DRAFT_819825"/>
<sequence length="232" mass="25783">MPPKPKDIAEKVAVLKGKDAEDRVLAYLKKMNRPFGAVDVCANLKGAVPKATTQKILMALAEKGEVTQKAYGKSTFFVAKQEQLEDMPAEKIKSLEAEQKLIEEEIKIIEADVKAAAAELSKIQRMPTDAELGSQIEQAESSVTKAMRHLEPLRAGTPLISPSELTQLDTDWMKWRAEWTARRKVFKSLWDLVTDSLPPQDSADLAEDLGIEVDSTEHTNIEQGPLCSLKRK</sequence>
<dbReference type="InterPro" id="IPR036388">
    <property type="entry name" value="WH-like_DNA-bd_sf"/>
</dbReference>
<comment type="similarity">
    <text evidence="2">Belongs to the HOP2 family.</text>
</comment>
<dbReference type="GO" id="GO:0003690">
    <property type="term" value="F:double-stranded DNA binding"/>
    <property type="evidence" value="ECO:0007669"/>
    <property type="project" value="TreeGrafter"/>
</dbReference>
<dbReference type="Proteomes" id="UP000294933">
    <property type="component" value="Unassembled WGS sequence"/>
</dbReference>
<keyword evidence="5" id="KW-0469">Meiosis</keyword>
<dbReference type="STRING" id="50990.A0A4Y7QEI4"/>
<keyword evidence="9" id="KW-1185">Reference proteome</keyword>
<dbReference type="OrthoDB" id="272266at2759"/>
<dbReference type="EMBL" id="ML170163">
    <property type="protein sequence ID" value="TDL25756.1"/>
    <property type="molecule type" value="Genomic_DNA"/>
</dbReference>
<dbReference type="GO" id="GO:0120231">
    <property type="term" value="C:DNA recombinase auxiliary factor complex"/>
    <property type="evidence" value="ECO:0007669"/>
    <property type="project" value="TreeGrafter"/>
</dbReference>
<dbReference type="AlphaFoldDB" id="A0A4Y7QEI4"/>
<dbReference type="InterPro" id="IPR010776">
    <property type="entry name" value="Hop2_WH_dom"/>
</dbReference>
<evidence type="ECO:0000313" key="9">
    <source>
        <dbReference type="Proteomes" id="UP000294933"/>
    </source>
</evidence>
<gene>
    <name evidence="8" type="ORF">BD410DRAFT_819825</name>
</gene>
<evidence type="ECO:0000256" key="1">
    <source>
        <dbReference type="ARBA" id="ARBA00004123"/>
    </source>
</evidence>
<evidence type="ECO:0000256" key="5">
    <source>
        <dbReference type="ARBA" id="ARBA00023254"/>
    </source>
</evidence>
<evidence type="ECO:0000256" key="2">
    <source>
        <dbReference type="ARBA" id="ARBA00007922"/>
    </source>
</evidence>
<evidence type="ECO:0000256" key="3">
    <source>
        <dbReference type="ARBA" id="ARBA00023172"/>
    </source>
</evidence>
<evidence type="ECO:0000256" key="6">
    <source>
        <dbReference type="SAM" id="Coils"/>
    </source>
</evidence>
<dbReference type="GO" id="GO:0010774">
    <property type="term" value="P:meiotic strand invasion involved in reciprocal meiotic recombination"/>
    <property type="evidence" value="ECO:0007669"/>
    <property type="project" value="TreeGrafter"/>
</dbReference>
<dbReference type="GO" id="GO:0000709">
    <property type="term" value="P:meiotic joint molecule formation"/>
    <property type="evidence" value="ECO:0007669"/>
    <property type="project" value="TreeGrafter"/>
</dbReference>
<reference evidence="8 9" key="1">
    <citation type="submission" date="2018-06" db="EMBL/GenBank/DDBJ databases">
        <title>A transcriptomic atlas of mushroom development highlights an independent origin of complex multicellularity.</title>
        <authorList>
            <consortium name="DOE Joint Genome Institute"/>
            <person name="Krizsan K."/>
            <person name="Almasi E."/>
            <person name="Merenyi Z."/>
            <person name="Sahu N."/>
            <person name="Viragh M."/>
            <person name="Koszo T."/>
            <person name="Mondo S."/>
            <person name="Kiss B."/>
            <person name="Balint B."/>
            <person name="Kues U."/>
            <person name="Barry K."/>
            <person name="Hegedus J.C."/>
            <person name="Henrissat B."/>
            <person name="Johnson J."/>
            <person name="Lipzen A."/>
            <person name="Ohm R."/>
            <person name="Nagy I."/>
            <person name="Pangilinan J."/>
            <person name="Yan J."/>
            <person name="Xiong Y."/>
            <person name="Grigoriev I.V."/>
            <person name="Hibbett D.S."/>
            <person name="Nagy L.G."/>
        </authorList>
    </citation>
    <scope>NUCLEOTIDE SEQUENCE [LARGE SCALE GENOMIC DNA]</scope>
    <source>
        <strain evidence="8 9">SZMC22713</strain>
    </source>
</reference>
<evidence type="ECO:0000259" key="7">
    <source>
        <dbReference type="Pfam" id="PF07106"/>
    </source>
</evidence>
<organism evidence="8 9">
    <name type="scientific">Rickenella mellea</name>
    <dbReference type="NCBI Taxonomy" id="50990"/>
    <lineage>
        <taxon>Eukaryota</taxon>
        <taxon>Fungi</taxon>
        <taxon>Dikarya</taxon>
        <taxon>Basidiomycota</taxon>
        <taxon>Agaricomycotina</taxon>
        <taxon>Agaricomycetes</taxon>
        <taxon>Hymenochaetales</taxon>
        <taxon>Rickenellaceae</taxon>
        <taxon>Rickenella</taxon>
    </lineage>
</organism>
<feature type="coiled-coil region" evidence="6">
    <location>
        <begin position="92"/>
        <end position="126"/>
    </location>
</feature>
<dbReference type="Pfam" id="PF07106">
    <property type="entry name" value="WHD_TBPIP"/>
    <property type="match status" value="1"/>
</dbReference>
<evidence type="ECO:0000256" key="4">
    <source>
        <dbReference type="ARBA" id="ARBA00023242"/>
    </source>
</evidence>
<proteinExistence type="inferred from homology"/>
<dbReference type="PANTHER" id="PTHR15938:SF0">
    <property type="entry name" value="HOMOLOGOUS-PAIRING PROTEIN 2 HOMOLOG"/>
    <property type="match status" value="1"/>
</dbReference>
<feature type="domain" description="Homologous-pairing protein 2 winged helix" evidence="7">
    <location>
        <begin position="19"/>
        <end position="79"/>
    </location>
</feature>
<keyword evidence="4" id="KW-0539">Nucleus</keyword>
<keyword evidence="6" id="KW-0175">Coiled coil</keyword>
<keyword evidence="3" id="KW-0233">DNA recombination</keyword>
<evidence type="ECO:0000313" key="8">
    <source>
        <dbReference type="EMBL" id="TDL25756.1"/>
    </source>
</evidence>
<dbReference type="GO" id="GO:0120230">
    <property type="term" value="F:recombinase activator activity"/>
    <property type="evidence" value="ECO:0007669"/>
    <property type="project" value="TreeGrafter"/>
</dbReference>
<protein>
    <submittedName>
        <fullName evidence="8">TBPIP-domain-containing protein</fullName>
    </submittedName>
</protein>
<name>A0A4Y7QEI4_9AGAM</name>
<dbReference type="GO" id="GO:0007129">
    <property type="term" value="P:homologous chromosome pairing at meiosis"/>
    <property type="evidence" value="ECO:0007669"/>
    <property type="project" value="TreeGrafter"/>
</dbReference>
<dbReference type="GO" id="GO:0000794">
    <property type="term" value="C:condensed nuclear chromosome"/>
    <property type="evidence" value="ECO:0007669"/>
    <property type="project" value="TreeGrafter"/>
</dbReference>